<feature type="region of interest" description="Disordered" evidence="1">
    <location>
        <begin position="1"/>
        <end position="41"/>
    </location>
</feature>
<feature type="compositionally biased region" description="Basic and acidic residues" evidence="1">
    <location>
        <begin position="174"/>
        <end position="183"/>
    </location>
</feature>
<organism evidence="2 3">
    <name type="scientific">Favolaschia claudopus</name>
    <dbReference type="NCBI Taxonomy" id="2862362"/>
    <lineage>
        <taxon>Eukaryota</taxon>
        <taxon>Fungi</taxon>
        <taxon>Dikarya</taxon>
        <taxon>Basidiomycota</taxon>
        <taxon>Agaricomycotina</taxon>
        <taxon>Agaricomycetes</taxon>
        <taxon>Agaricomycetidae</taxon>
        <taxon>Agaricales</taxon>
        <taxon>Marasmiineae</taxon>
        <taxon>Mycenaceae</taxon>
        <taxon>Favolaschia</taxon>
    </lineage>
</organism>
<feature type="compositionally biased region" description="Low complexity" evidence="1">
    <location>
        <begin position="190"/>
        <end position="204"/>
    </location>
</feature>
<reference evidence="2 3" key="1">
    <citation type="journal article" date="2024" name="J Genomics">
        <title>Draft genome sequencing and assembly of Favolaschia claudopus CIRM-BRFM 2984 isolated from oak limbs.</title>
        <authorList>
            <person name="Navarro D."/>
            <person name="Drula E."/>
            <person name="Chaduli D."/>
            <person name="Cazenave R."/>
            <person name="Ahrendt S."/>
            <person name="Wang J."/>
            <person name="Lipzen A."/>
            <person name="Daum C."/>
            <person name="Barry K."/>
            <person name="Grigoriev I.V."/>
            <person name="Favel A."/>
            <person name="Rosso M.N."/>
            <person name="Martin F."/>
        </authorList>
    </citation>
    <scope>NUCLEOTIDE SEQUENCE [LARGE SCALE GENOMIC DNA]</scope>
    <source>
        <strain evidence="2 3">CIRM-BRFM 2984</strain>
    </source>
</reference>
<evidence type="ECO:0000313" key="2">
    <source>
        <dbReference type="EMBL" id="KAK7064522.1"/>
    </source>
</evidence>
<feature type="compositionally biased region" description="Polar residues" evidence="1">
    <location>
        <begin position="206"/>
        <end position="215"/>
    </location>
</feature>
<accession>A0AAW0EGM6</accession>
<dbReference type="EMBL" id="JAWWNJ010000001">
    <property type="protein sequence ID" value="KAK7064522.1"/>
    <property type="molecule type" value="Genomic_DNA"/>
</dbReference>
<proteinExistence type="predicted"/>
<comment type="caution">
    <text evidence="2">The sequence shown here is derived from an EMBL/GenBank/DDBJ whole genome shotgun (WGS) entry which is preliminary data.</text>
</comment>
<dbReference type="AlphaFoldDB" id="A0AAW0EGM6"/>
<feature type="region of interest" description="Disordered" evidence="1">
    <location>
        <begin position="96"/>
        <end position="235"/>
    </location>
</feature>
<evidence type="ECO:0000256" key="1">
    <source>
        <dbReference type="SAM" id="MobiDB-lite"/>
    </source>
</evidence>
<gene>
    <name evidence="2" type="ORF">R3P38DRAFT_3339788</name>
</gene>
<name>A0AAW0EGM6_9AGAR</name>
<keyword evidence="3" id="KW-1185">Reference proteome</keyword>
<protein>
    <submittedName>
        <fullName evidence="2">Uncharacterized protein</fullName>
    </submittedName>
</protein>
<sequence>MHHINSHYSGPSRYHPSYGPDPSLGRVVSSASSILDQPPPPTLRDILGAYKANGDGDRDMLLAMLNAKAAEDQRLASIAALHRSMLEVYQTQPLEMNGSHHHHYPPKYTPSPPLRDARPQRNVYHHIPSVSRSPPPSHARTSLPSIRAPSPRLEHRRKRARSSHSPPPPRSARRHEPPSDSRSELPPSPYSSSGSDSAGYSPRSRGSMTIGSLLSTGPPRDGSGDELPPSDRAQP</sequence>
<dbReference type="Proteomes" id="UP001362999">
    <property type="component" value="Unassembled WGS sequence"/>
</dbReference>
<evidence type="ECO:0000313" key="3">
    <source>
        <dbReference type="Proteomes" id="UP001362999"/>
    </source>
</evidence>